<proteinExistence type="predicted"/>
<keyword evidence="1" id="KW-0175">Coiled coil</keyword>
<feature type="region of interest" description="Disordered" evidence="2">
    <location>
        <begin position="1"/>
        <end position="48"/>
    </location>
</feature>
<comment type="caution">
    <text evidence="3">The sequence shown here is derived from an EMBL/GenBank/DDBJ whole genome shotgun (WGS) entry which is preliminary data.</text>
</comment>
<sequence length="108" mass="11957">MAWQGGGAAGSVTRQDHDVDGRQQHAGERQDIKQWAVDGAPRRTEQLGIHPEALRTWVKRSEIDAGDRTGTTSSDAERIAQLERENQELRRANAILKSASAFFASMSR</sequence>
<feature type="coiled-coil region" evidence="1">
    <location>
        <begin position="72"/>
        <end position="99"/>
    </location>
</feature>
<reference evidence="4" key="1">
    <citation type="journal article" date="2019" name="Int. J. Syst. Evol. Microbiol.">
        <title>The Global Catalogue of Microorganisms (GCM) 10K type strain sequencing project: providing services to taxonomists for standard genome sequencing and annotation.</title>
        <authorList>
            <consortium name="The Broad Institute Genomics Platform"/>
            <consortium name="The Broad Institute Genome Sequencing Center for Infectious Disease"/>
            <person name="Wu L."/>
            <person name="Ma J."/>
        </authorList>
    </citation>
    <scope>NUCLEOTIDE SEQUENCE [LARGE SCALE GENOMIC DNA]</scope>
    <source>
        <strain evidence="4">JCM 17494</strain>
    </source>
</reference>
<dbReference type="EMBL" id="BAABBE010000049">
    <property type="protein sequence ID" value="GAA3685067.1"/>
    <property type="molecule type" value="Genomic_DNA"/>
</dbReference>
<dbReference type="InterPro" id="IPR009057">
    <property type="entry name" value="Homeodomain-like_sf"/>
</dbReference>
<gene>
    <name evidence="3" type="ORF">GCM10022267_84830</name>
</gene>
<evidence type="ECO:0000256" key="1">
    <source>
        <dbReference type="SAM" id="Coils"/>
    </source>
</evidence>
<dbReference type="InterPro" id="IPR036388">
    <property type="entry name" value="WH-like_DNA-bd_sf"/>
</dbReference>
<protein>
    <recommendedName>
        <fullName evidence="5">Transposase</fullName>
    </recommendedName>
</protein>
<dbReference type="Gene3D" id="1.10.10.10">
    <property type="entry name" value="Winged helix-like DNA-binding domain superfamily/Winged helix DNA-binding domain"/>
    <property type="match status" value="1"/>
</dbReference>
<keyword evidence="4" id="KW-1185">Reference proteome</keyword>
<name>A0ABP7CDY1_9PSEU</name>
<dbReference type="InterPro" id="IPR002514">
    <property type="entry name" value="Transposase_8"/>
</dbReference>
<dbReference type="SUPFAM" id="SSF46689">
    <property type="entry name" value="Homeodomain-like"/>
    <property type="match status" value="1"/>
</dbReference>
<evidence type="ECO:0000256" key="2">
    <source>
        <dbReference type="SAM" id="MobiDB-lite"/>
    </source>
</evidence>
<dbReference type="Proteomes" id="UP001500711">
    <property type="component" value="Unassembled WGS sequence"/>
</dbReference>
<organism evidence="3 4">
    <name type="scientific">Lentzea roselyniae</name>
    <dbReference type="NCBI Taxonomy" id="531940"/>
    <lineage>
        <taxon>Bacteria</taxon>
        <taxon>Bacillati</taxon>
        <taxon>Actinomycetota</taxon>
        <taxon>Actinomycetes</taxon>
        <taxon>Pseudonocardiales</taxon>
        <taxon>Pseudonocardiaceae</taxon>
        <taxon>Lentzea</taxon>
    </lineage>
</organism>
<dbReference type="Pfam" id="PF01527">
    <property type="entry name" value="HTH_Tnp_1"/>
    <property type="match status" value="1"/>
</dbReference>
<evidence type="ECO:0000313" key="3">
    <source>
        <dbReference type="EMBL" id="GAA3685067.1"/>
    </source>
</evidence>
<evidence type="ECO:0000313" key="4">
    <source>
        <dbReference type="Proteomes" id="UP001500711"/>
    </source>
</evidence>
<evidence type="ECO:0008006" key="5">
    <source>
        <dbReference type="Google" id="ProtNLM"/>
    </source>
</evidence>
<accession>A0ABP7CDY1</accession>
<feature type="compositionally biased region" description="Basic and acidic residues" evidence="2">
    <location>
        <begin position="14"/>
        <end position="32"/>
    </location>
</feature>